<dbReference type="GO" id="GO:0008168">
    <property type="term" value="F:methyltransferase activity"/>
    <property type="evidence" value="ECO:0007669"/>
    <property type="project" value="UniProtKB-KW"/>
</dbReference>
<evidence type="ECO:0000313" key="8">
    <source>
        <dbReference type="Proteomes" id="UP001610063"/>
    </source>
</evidence>
<evidence type="ECO:0000256" key="5">
    <source>
        <dbReference type="ARBA" id="ARBA00022691"/>
    </source>
</evidence>
<reference evidence="7 8" key="1">
    <citation type="journal article" date="2013" name="Int. J. Syst. Evol. Microbiol.">
        <title>Marinoscillum luteum sp. nov., isolated from marine sediment.</title>
        <authorList>
            <person name="Cha I.T."/>
            <person name="Park S.J."/>
            <person name="Kim S.J."/>
            <person name="Kim J.G."/>
            <person name="Jung M.Y."/>
            <person name="Shin K.S."/>
            <person name="Kwon K.K."/>
            <person name="Yang S.H."/>
            <person name="Seo Y.S."/>
            <person name="Rhee S.K."/>
        </authorList>
    </citation>
    <scope>NUCLEOTIDE SEQUENCE [LARGE SCALE GENOMIC DNA]</scope>
    <source>
        <strain evidence="7 8">KCTC 23939</strain>
    </source>
</reference>
<keyword evidence="6" id="KW-0963">Cytoplasm</keyword>
<dbReference type="Gene3D" id="3.40.50.150">
    <property type="entry name" value="Vaccinia Virus protein VP39"/>
    <property type="match status" value="1"/>
</dbReference>
<evidence type="ECO:0000256" key="3">
    <source>
        <dbReference type="ARBA" id="ARBA00022603"/>
    </source>
</evidence>
<proteinExistence type="inferred from homology"/>
<dbReference type="GO" id="GO:0032259">
    <property type="term" value="P:methylation"/>
    <property type="evidence" value="ECO:0007669"/>
    <property type="project" value="UniProtKB-KW"/>
</dbReference>
<comment type="catalytic activity">
    <reaction evidence="6">
        <text>cytidine(1402) in 16S rRNA + S-adenosyl-L-methionine = N(4)-methylcytidine(1402) in 16S rRNA + S-adenosyl-L-homocysteine + H(+)</text>
        <dbReference type="Rhea" id="RHEA:42928"/>
        <dbReference type="Rhea" id="RHEA-COMP:10286"/>
        <dbReference type="Rhea" id="RHEA-COMP:10287"/>
        <dbReference type="ChEBI" id="CHEBI:15378"/>
        <dbReference type="ChEBI" id="CHEBI:57856"/>
        <dbReference type="ChEBI" id="CHEBI:59789"/>
        <dbReference type="ChEBI" id="CHEBI:74506"/>
        <dbReference type="ChEBI" id="CHEBI:82748"/>
        <dbReference type="EC" id="2.1.1.199"/>
    </reaction>
</comment>
<protein>
    <recommendedName>
        <fullName evidence="6">Ribosomal RNA small subunit methyltransferase H</fullName>
        <ecNumber evidence="6">2.1.1.199</ecNumber>
    </recommendedName>
    <alternativeName>
        <fullName evidence="6">16S rRNA m(4)C1402 methyltransferase</fullName>
    </alternativeName>
    <alternativeName>
        <fullName evidence="6">rRNA (cytosine-N(4)-)-methyltransferase RsmH</fullName>
    </alternativeName>
</protein>
<organism evidence="7 8">
    <name type="scientific">Marinoscillum luteum</name>
    <dbReference type="NCBI Taxonomy" id="861051"/>
    <lineage>
        <taxon>Bacteria</taxon>
        <taxon>Pseudomonadati</taxon>
        <taxon>Bacteroidota</taxon>
        <taxon>Cytophagia</taxon>
        <taxon>Cytophagales</taxon>
        <taxon>Reichenbachiellaceae</taxon>
        <taxon>Marinoscillum</taxon>
    </lineage>
</organism>
<comment type="function">
    <text evidence="6">Specifically methylates the N4 position of cytidine in position 1402 (C1402) of 16S rRNA.</text>
</comment>
<keyword evidence="8" id="KW-1185">Reference proteome</keyword>
<dbReference type="Gene3D" id="1.10.150.170">
    <property type="entry name" value="Putative methyltransferase TM0872, insert domain"/>
    <property type="match status" value="1"/>
</dbReference>
<keyword evidence="4 6" id="KW-0808">Transferase</keyword>
<dbReference type="SUPFAM" id="SSF53335">
    <property type="entry name" value="S-adenosyl-L-methionine-dependent methyltransferases"/>
    <property type="match status" value="1"/>
</dbReference>
<keyword evidence="3 6" id="KW-0489">Methyltransferase</keyword>
<dbReference type="Pfam" id="PF01795">
    <property type="entry name" value="Methyltransf_5"/>
    <property type="match status" value="1"/>
</dbReference>
<evidence type="ECO:0000256" key="1">
    <source>
        <dbReference type="ARBA" id="ARBA00010396"/>
    </source>
</evidence>
<dbReference type="PIRSF" id="PIRSF004486">
    <property type="entry name" value="MraW"/>
    <property type="match status" value="1"/>
</dbReference>
<dbReference type="InterPro" id="IPR029063">
    <property type="entry name" value="SAM-dependent_MTases_sf"/>
</dbReference>
<dbReference type="Proteomes" id="UP001610063">
    <property type="component" value="Unassembled WGS sequence"/>
</dbReference>
<dbReference type="NCBIfam" id="TIGR00006">
    <property type="entry name" value="16S rRNA (cytosine(1402)-N(4))-methyltransferase RsmH"/>
    <property type="match status" value="1"/>
</dbReference>
<dbReference type="SUPFAM" id="SSF81799">
    <property type="entry name" value="Putative methyltransferase TM0872, insert domain"/>
    <property type="match status" value="1"/>
</dbReference>
<comment type="caution">
    <text evidence="7">The sequence shown here is derived from an EMBL/GenBank/DDBJ whole genome shotgun (WGS) entry which is preliminary data.</text>
</comment>
<dbReference type="InterPro" id="IPR023397">
    <property type="entry name" value="SAM-dep_MeTrfase_MraW_recog"/>
</dbReference>
<gene>
    <name evidence="6 7" type="primary">rsmH</name>
    <name evidence="7" type="ORF">ACHKAR_00965</name>
</gene>
<feature type="binding site" evidence="6">
    <location>
        <position position="77"/>
    </location>
    <ligand>
        <name>S-adenosyl-L-methionine</name>
        <dbReference type="ChEBI" id="CHEBI:59789"/>
    </ligand>
</feature>
<keyword evidence="2 6" id="KW-0698">rRNA processing</keyword>
<dbReference type="InterPro" id="IPR002903">
    <property type="entry name" value="RsmH"/>
</dbReference>
<evidence type="ECO:0000256" key="2">
    <source>
        <dbReference type="ARBA" id="ARBA00022552"/>
    </source>
</evidence>
<feature type="binding site" evidence="6">
    <location>
        <position position="105"/>
    </location>
    <ligand>
        <name>S-adenosyl-L-methionine</name>
        <dbReference type="ChEBI" id="CHEBI:59789"/>
    </ligand>
</feature>
<feature type="binding site" evidence="6">
    <location>
        <position position="98"/>
    </location>
    <ligand>
        <name>S-adenosyl-L-methionine</name>
        <dbReference type="ChEBI" id="CHEBI:59789"/>
    </ligand>
</feature>
<feature type="binding site" evidence="6">
    <location>
        <position position="52"/>
    </location>
    <ligand>
        <name>S-adenosyl-L-methionine</name>
        <dbReference type="ChEBI" id="CHEBI:59789"/>
    </ligand>
</feature>
<dbReference type="PANTHER" id="PTHR11265:SF0">
    <property type="entry name" value="12S RRNA N4-METHYLCYTIDINE METHYLTRANSFERASE"/>
    <property type="match status" value="1"/>
</dbReference>
<evidence type="ECO:0000313" key="7">
    <source>
        <dbReference type="EMBL" id="MFH6981983.1"/>
    </source>
</evidence>
<sequence length="306" mass="34555">MSTYHTPVLLAQCIDALDIKPDGIYVDVTFGGGGHSREILSRLDTGMLYAFDQDADAKANAEEFRQNRSFTFVESNFRHLKRQLRFYGVKQVDGILADLGVSSHQLDEGQRGFSTRFDGALDMRMDQGAAVTARDIVNDYEQDDLIHILSAYGEIKNARTLAAAIIRARGGKPITRNEELREVALKVAPRGKEMKYLAQLFQAIRIEVNDEMGALREFLEQTAEVIRPGGKLVVMSYHSLEDRPVKNFVNTGNLKGHVEQDFYGNVIRPFTPVTRKPIIPDEEEIERNKRARSAKLRIAVRSEDKK</sequence>
<comment type="similarity">
    <text evidence="1 6">Belongs to the methyltransferase superfamily. RsmH family.</text>
</comment>
<feature type="binding site" evidence="6">
    <location>
        <begin position="33"/>
        <end position="35"/>
    </location>
    <ligand>
        <name>S-adenosyl-L-methionine</name>
        <dbReference type="ChEBI" id="CHEBI:59789"/>
    </ligand>
</feature>
<evidence type="ECO:0000256" key="6">
    <source>
        <dbReference type="HAMAP-Rule" id="MF_01007"/>
    </source>
</evidence>
<dbReference type="HAMAP" id="MF_01007">
    <property type="entry name" value="16SrRNA_methyltr_H"/>
    <property type="match status" value="1"/>
</dbReference>
<dbReference type="EMBL" id="JBIPKE010000008">
    <property type="protein sequence ID" value="MFH6981983.1"/>
    <property type="molecule type" value="Genomic_DNA"/>
</dbReference>
<name>A0ABW7N2X9_9BACT</name>
<dbReference type="EC" id="2.1.1.199" evidence="6"/>
<keyword evidence="5 6" id="KW-0949">S-adenosyl-L-methionine</keyword>
<accession>A0ABW7N2X9</accession>
<dbReference type="PANTHER" id="PTHR11265">
    <property type="entry name" value="S-ADENOSYL-METHYLTRANSFERASE MRAW"/>
    <property type="match status" value="1"/>
</dbReference>
<dbReference type="RefSeq" id="WP_159584738.1">
    <property type="nucleotide sequence ID" value="NZ_JBIPKE010000008.1"/>
</dbReference>
<comment type="subcellular location">
    <subcellularLocation>
        <location evidence="6">Cytoplasm</location>
    </subcellularLocation>
</comment>
<evidence type="ECO:0000256" key="4">
    <source>
        <dbReference type="ARBA" id="ARBA00022679"/>
    </source>
</evidence>